<dbReference type="InterPro" id="IPR002125">
    <property type="entry name" value="CMP_dCMP_dom"/>
</dbReference>
<dbReference type="PROSITE" id="PS51747">
    <property type="entry name" value="CYT_DCMP_DEAMINASES_2"/>
    <property type="match status" value="1"/>
</dbReference>
<evidence type="ECO:0000313" key="4">
    <source>
        <dbReference type="Proteomes" id="UP000606974"/>
    </source>
</evidence>
<dbReference type="GO" id="GO:0003824">
    <property type="term" value="F:catalytic activity"/>
    <property type="evidence" value="ECO:0007669"/>
    <property type="project" value="InterPro"/>
</dbReference>
<proteinExistence type="predicted"/>
<dbReference type="Gene3D" id="3.40.140.10">
    <property type="entry name" value="Cytidine Deaminase, domain 2"/>
    <property type="match status" value="1"/>
</dbReference>
<dbReference type="EMBL" id="JAACFV010000009">
    <property type="protein sequence ID" value="KAF7512854.1"/>
    <property type="molecule type" value="Genomic_DNA"/>
</dbReference>
<comment type="caution">
    <text evidence="3">The sequence shown here is derived from an EMBL/GenBank/DDBJ whole genome shotgun (WGS) entry which is preliminary data.</text>
</comment>
<dbReference type="AlphaFoldDB" id="A0A8H7ASQ3"/>
<evidence type="ECO:0000256" key="1">
    <source>
        <dbReference type="SAM" id="MobiDB-lite"/>
    </source>
</evidence>
<evidence type="ECO:0000259" key="2">
    <source>
        <dbReference type="PROSITE" id="PS51747"/>
    </source>
</evidence>
<dbReference type="OrthoDB" id="9972196at2759"/>
<accession>A0A8H7ASQ3</accession>
<evidence type="ECO:0000313" key="3">
    <source>
        <dbReference type="EMBL" id="KAF7512854.1"/>
    </source>
</evidence>
<dbReference type="GO" id="GO:0006139">
    <property type="term" value="P:nucleobase-containing compound metabolic process"/>
    <property type="evidence" value="ECO:0007669"/>
    <property type="project" value="UniProtKB-ARBA"/>
</dbReference>
<feature type="domain" description="CMP/dCMP-type deaminase" evidence="2">
    <location>
        <begin position="3"/>
        <end position="173"/>
    </location>
</feature>
<feature type="compositionally biased region" description="Low complexity" evidence="1">
    <location>
        <begin position="216"/>
        <end position="227"/>
    </location>
</feature>
<dbReference type="Pfam" id="PF00383">
    <property type="entry name" value="dCMP_cyt_deam_1"/>
    <property type="match status" value="1"/>
</dbReference>
<dbReference type="SUPFAM" id="SSF53927">
    <property type="entry name" value="Cytidine deaminase-like"/>
    <property type="match status" value="1"/>
</dbReference>
<keyword evidence="4" id="KW-1185">Reference proteome</keyword>
<feature type="compositionally biased region" description="Polar residues" evidence="1">
    <location>
        <begin position="190"/>
        <end position="202"/>
    </location>
</feature>
<sequence>MSPRQDTYLSLCLEQASKSPLHYHHGCIIVRGGKVIGRGFNHYRPGFNGGALKNGRSKTASDMLVQQKPKHMNKFNRRDEDLHACGGRAGAHMALSMHAEMMAIRSALSLSSHPSGASARSNAWYEKPCFKSPGLGKKERRLRKEKIRQYVERVCKTTEKTGGKIESDGFTTQKDVWRFEPDTRGLLQAQQQCSQPAWSQPDQRSEVAREEESFYSSASVRSRPVPV</sequence>
<dbReference type="Proteomes" id="UP000606974">
    <property type="component" value="Unassembled WGS sequence"/>
</dbReference>
<reference evidence="3" key="1">
    <citation type="submission" date="2020-02" db="EMBL/GenBank/DDBJ databases">
        <authorList>
            <person name="Palmer J.M."/>
        </authorList>
    </citation>
    <scope>NUCLEOTIDE SEQUENCE</scope>
    <source>
        <strain evidence="3">EPUS1.4</strain>
        <tissue evidence="3">Thallus</tissue>
    </source>
</reference>
<protein>
    <recommendedName>
        <fullName evidence="2">CMP/dCMP-type deaminase domain-containing protein</fullName>
    </recommendedName>
</protein>
<gene>
    <name evidence="3" type="ORF">GJ744_011957</name>
</gene>
<name>A0A8H7ASQ3_9EURO</name>
<organism evidence="3 4">
    <name type="scientific">Endocarpon pusillum</name>
    <dbReference type="NCBI Taxonomy" id="364733"/>
    <lineage>
        <taxon>Eukaryota</taxon>
        <taxon>Fungi</taxon>
        <taxon>Dikarya</taxon>
        <taxon>Ascomycota</taxon>
        <taxon>Pezizomycotina</taxon>
        <taxon>Eurotiomycetes</taxon>
        <taxon>Chaetothyriomycetidae</taxon>
        <taxon>Verrucariales</taxon>
        <taxon>Verrucariaceae</taxon>
        <taxon>Endocarpon</taxon>
    </lineage>
</organism>
<dbReference type="InterPro" id="IPR016193">
    <property type="entry name" value="Cytidine_deaminase-like"/>
</dbReference>
<feature type="compositionally biased region" description="Basic and acidic residues" evidence="1">
    <location>
        <begin position="203"/>
        <end position="212"/>
    </location>
</feature>
<feature type="region of interest" description="Disordered" evidence="1">
    <location>
        <begin position="190"/>
        <end position="227"/>
    </location>
</feature>